<dbReference type="OrthoDB" id="40134at2759"/>
<dbReference type="EMBL" id="AP024447">
    <property type="protein sequence ID" value="BCS26316.1"/>
    <property type="molecule type" value="Genomic_DNA"/>
</dbReference>
<comment type="similarity">
    <text evidence="2">Belongs to the amino acid/polyamine transporter 2 family.</text>
</comment>
<accession>A0A7R7XRP0</accession>
<feature type="transmembrane region" description="Helical" evidence="7">
    <location>
        <begin position="318"/>
        <end position="339"/>
    </location>
</feature>
<evidence type="ECO:0000256" key="7">
    <source>
        <dbReference type="SAM" id="Phobius"/>
    </source>
</evidence>
<evidence type="ECO:0000256" key="1">
    <source>
        <dbReference type="ARBA" id="ARBA00004141"/>
    </source>
</evidence>
<protein>
    <recommendedName>
        <fullName evidence="8">Amino acid transporter transmembrane domain-containing protein</fullName>
    </recommendedName>
</protein>
<dbReference type="GO" id="GO:0016020">
    <property type="term" value="C:membrane"/>
    <property type="evidence" value="ECO:0007669"/>
    <property type="project" value="UniProtKB-SubCell"/>
</dbReference>
<feature type="transmembrane region" description="Helical" evidence="7">
    <location>
        <begin position="133"/>
        <end position="154"/>
    </location>
</feature>
<feature type="transmembrane region" description="Helical" evidence="7">
    <location>
        <begin position="391"/>
        <end position="413"/>
    </location>
</feature>
<dbReference type="PANTHER" id="PTHR22950">
    <property type="entry name" value="AMINO ACID TRANSPORTER"/>
    <property type="match status" value="1"/>
</dbReference>
<evidence type="ECO:0000256" key="3">
    <source>
        <dbReference type="ARBA" id="ARBA00022692"/>
    </source>
</evidence>
<feature type="transmembrane region" description="Helical" evidence="7">
    <location>
        <begin position="84"/>
        <end position="105"/>
    </location>
</feature>
<proteinExistence type="inferred from homology"/>
<reference evidence="9" key="2">
    <citation type="submission" date="2021-02" db="EMBL/GenBank/DDBJ databases">
        <title>Aspergillus puulaauensis MK2 genome sequence.</title>
        <authorList>
            <person name="Futagami T."/>
            <person name="Mori K."/>
            <person name="Kadooka C."/>
            <person name="Tanaka T."/>
        </authorList>
    </citation>
    <scope>NUCLEOTIDE SEQUENCE</scope>
    <source>
        <strain evidence="9">MK2</strain>
    </source>
</reference>
<evidence type="ECO:0000256" key="2">
    <source>
        <dbReference type="ARBA" id="ARBA00008066"/>
    </source>
</evidence>
<dbReference type="KEGG" id="apuu:APUU_51027A"/>
<dbReference type="PANTHER" id="PTHR22950:SF683">
    <property type="entry name" value="AMINO ACID TRANSPORTER (EUROFUNG)"/>
    <property type="match status" value="1"/>
</dbReference>
<feature type="domain" description="Amino acid transporter transmembrane" evidence="8">
    <location>
        <begin position="54"/>
        <end position="411"/>
    </location>
</feature>
<evidence type="ECO:0000256" key="4">
    <source>
        <dbReference type="ARBA" id="ARBA00022989"/>
    </source>
</evidence>
<dbReference type="Proteomes" id="UP000654913">
    <property type="component" value="Chromosome 5"/>
</dbReference>
<gene>
    <name evidence="9" type="ORF">APUU_51027A</name>
</gene>
<keyword evidence="4 7" id="KW-1133">Transmembrane helix</keyword>
<keyword evidence="3 7" id="KW-0812">Transmembrane</keyword>
<name>A0A7R7XRP0_9EURO</name>
<keyword evidence="5 7" id="KW-0472">Membrane</keyword>
<feature type="compositionally biased region" description="Basic and acidic residues" evidence="6">
    <location>
        <begin position="1"/>
        <end position="10"/>
    </location>
</feature>
<evidence type="ECO:0000256" key="5">
    <source>
        <dbReference type="ARBA" id="ARBA00023136"/>
    </source>
</evidence>
<dbReference type="GO" id="GO:0015179">
    <property type="term" value="F:L-amino acid transmembrane transporter activity"/>
    <property type="evidence" value="ECO:0007669"/>
    <property type="project" value="TreeGrafter"/>
</dbReference>
<feature type="transmembrane region" description="Helical" evidence="7">
    <location>
        <begin position="243"/>
        <end position="265"/>
    </location>
</feature>
<feature type="region of interest" description="Disordered" evidence="6">
    <location>
        <begin position="1"/>
        <end position="20"/>
    </location>
</feature>
<feature type="transmembrane region" description="Helical" evidence="7">
    <location>
        <begin position="160"/>
        <end position="181"/>
    </location>
</feature>
<feature type="transmembrane region" description="Helical" evidence="7">
    <location>
        <begin position="193"/>
        <end position="212"/>
    </location>
</feature>
<dbReference type="GeneID" id="64976321"/>
<reference evidence="9" key="1">
    <citation type="submission" date="2021-01" db="EMBL/GenBank/DDBJ databases">
        <authorList>
            <consortium name="Aspergillus puulaauensis MK2 genome sequencing consortium"/>
            <person name="Kazuki M."/>
            <person name="Futagami T."/>
        </authorList>
    </citation>
    <scope>NUCLEOTIDE SEQUENCE</scope>
    <source>
        <strain evidence="9">MK2</strain>
    </source>
</reference>
<sequence>MSPAKKDTAAQDKSSTIEAGHDGTLSPVASIQSVHQQPPDLFDDANSEVNFRGVSWQGAAVLVTKVQIGLGVLSLPSTFHVLGFFPGIFCFIILAMISTVAGYVCGNARQYYPHMHSIGDAAEMLFGETGREVVGIIYYIYLALVAGAGMLTTSASLNALSEHGACTTVFLGVTCAASFIIGTGFRSLEKVSWLSWLGVAGIIISIWITAIACLTQDRPAVAPADGSIDLDIRVLPQTTFLKAMGAISTQLFAVGGSGTFFTFAAEMKHPHLFTRSLLCGQTFIVATNIVIGSIVYGKVGQYIASPALGSAGPLIKKISYGIALPGLLVTAVLWSHIAAKYSFVRILRGTRHLQSNTTQHWAVWAGSMAVTVVFGFIIVGVVPFFDDFLSLVGALFNPVFTNVIPGFMLLFFIARQPVKAIQGGPHPSLSLSQSSSANHWLVDSYLVARGGWKAWKYALGFTLAWFMVVSGFLIMVGGTYATVLSIEAAYGDGSITGVFSCVDNS</sequence>
<dbReference type="Pfam" id="PF01490">
    <property type="entry name" value="Aa_trans"/>
    <property type="match status" value="1"/>
</dbReference>
<evidence type="ECO:0000259" key="8">
    <source>
        <dbReference type="Pfam" id="PF01490"/>
    </source>
</evidence>
<feature type="transmembrane region" description="Helical" evidence="7">
    <location>
        <begin position="277"/>
        <end position="298"/>
    </location>
</feature>
<dbReference type="AlphaFoldDB" id="A0A7R7XRP0"/>
<feature type="transmembrane region" description="Helical" evidence="7">
    <location>
        <begin position="360"/>
        <end position="385"/>
    </location>
</feature>
<evidence type="ECO:0000313" key="9">
    <source>
        <dbReference type="EMBL" id="BCS26316.1"/>
    </source>
</evidence>
<feature type="transmembrane region" description="Helical" evidence="7">
    <location>
        <begin position="457"/>
        <end position="481"/>
    </location>
</feature>
<keyword evidence="10" id="KW-1185">Reference proteome</keyword>
<dbReference type="InterPro" id="IPR013057">
    <property type="entry name" value="AA_transpt_TM"/>
</dbReference>
<dbReference type="RefSeq" id="XP_041558510.1">
    <property type="nucleotide sequence ID" value="XM_041706090.1"/>
</dbReference>
<evidence type="ECO:0000256" key="6">
    <source>
        <dbReference type="SAM" id="MobiDB-lite"/>
    </source>
</evidence>
<organism evidence="9 10">
    <name type="scientific">Aspergillus puulaauensis</name>
    <dbReference type="NCBI Taxonomy" id="1220207"/>
    <lineage>
        <taxon>Eukaryota</taxon>
        <taxon>Fungi</taxon>
        <taxon>Dikarya</taxon>
        <taxon>Ascomycota</taxon>
        <taxon>Pezizomycotina</taxon>
        <taxon>Eurotiomycetes</taxon>
        <taxon>Eurotiomycetidae</taxon>
        <taxon>Eurotiales</taxon>
        <taxon>Aspergillaceae</taxon>
        <taxon>Aspergillus</taxon>
    </lineage>
</organism>
<comment type="subcellular location">
    <subcellularLocation>
        <location evidence="1">Membrane</location>
        <topology evidence="1">Multi-pass membrane protein</topology>
    </subcellularLocation>
</comment>
<evidence type="ECO:0000313" key="10">
    <source>
        <dbReference type="Proteomes" id="UP000654913"/>
    </source>
</evidence>